<dbReference type="SUPFAM" id="SSF50199">
    <property type="entry name" value="Staphylococcal nuclease"/>
    <property type="match status" value="1"/>
</dbReference>
<organism evidence="6 7">
    <name type="scientific">Dyadobacter helix</name>
    <dbReference type="NCBI Taxonomy" id="2822344"/>
    <lineage>
        <taxon>Bacteria</taxon>
        <taxon>Pseudomonadati</taxon>
        <taxon>Bacteroidota</taxon>
        <taxon>Cytophagia</taxon>
        <taxon>Cytophagales</taxon>
        <taxon>Spirosomataceae</taxon>
        <taxon>Dyadobacter</taxon>
    </lineage>
</organism>
<keyword evidence="4" id="KW-0732">Signal</keyword>
<dbReference type="GO" id="GO:0016787">
    <property type="term" value="F:hydrolase activity"/>
    <property type="evidence" value="ECO:0007669"/>
    <property type="project" value="UniProtKB-KW"/>
</dbReference>
<proteinExistence type="predicted"/>
<feature type="chain" id="PRO_5038116837" description="TNase-like domain-containing protein" evidence="4">
    <location>
        <begin position="31"/>
        <end position="181"/>
    </location>
</feature>
<evidence type="ECO:0000313" key="6">
    <source>
        <dbReference type="EMBL" id="CAG4989613.1"/>
    </source>
</evidence>
<comment type="caution">
    <text evidence="6">The sequence shown here is derived from an EMBL/GenBank/DDBJ whole genome shotgun (WGS) entry which is preliminary data.</text>
</comment>
<feature type="signal peptide" evidence="4">
    <location>
        <begin position="1"/>
        <end position="30"/>
    </location>
</feature>
<reference evidence="6" key="1">
    <citation type="submission" date="2021-04" db="EMBL/GenBank/DDBJ databases">
        <authorList>
            <person name="Rodrigo-Torres L."/>
            <person name="Arahal R. D."/>
            <person name="Lucena T."/>
        </authorList>
    </citation>
    <scope>NUCLEOTIDE SEQUENCE</scope>
    <source>
        <strain evidence="6">CECT 9275</strain>
    </source>
</reference>
<keyword evidence="7" id="KW-1185">Reference proteome</keyword>
<dbReference type="Proteomes" id="UP000680038">
    <property type="component" value="Unassembled WGS sequence"/>
</dbReference>
<protein>
    <recommendedName>
        <fullName evidence="5">TNase-like domain-containing protein</fullName>
    </recommendedName>
</protein>
<dbReference type="Pfam" id="PF00565">
    <property type="entry name" value="SNase"/>
    <property type="match status" value="1"/>
</dbReference>
<feature type="domain" description="TNase-like" evidence="5">
    <location>
        <begin position="41"/>
        <end position="173"/>
    </location>
</feature>
<evidence type="ECO:0000313" key="7">
    <source>
        <dbReference type="Proteomes" id="UP000680038"/>
    </source>
</evidence>
<keyword evidence="3" id="KW-0378">Hydrolase</keyword>
<evidence type="ECO:0000256" key="2">
    <source>
        <dbReference type="ARBA" id="ARBA00022759"/>
    </source>
</evidence>
<sequence length="181" mass="20730">MQFFVKSCFRILFFAFLTFNLPFLAEPAFAQPVTKTDQLPNPLAAEVIGIQDGDTIELKFIFSGKKAGQRLGKPLRIRFTHINCPERGQPYYKVAKQYTSQKCFHKTVKIRHKGEFDRYGRLLGEVILPDGEVLNKSLVKNGYAVHYKKYSSDQEYANLEILAKKRKIGIWSQQPLNLGGL</sequence>
<evidence type="ECO:0000256" key="3">
    <source>
        <dbReference type="ARBA" id="ARBA00022801"/>
    </source>
</evidence>
<dbReference type="PANTHER" id="PTHR12302">
    <property type="entry name" value="EBNA2 BINDING PROTEIN P100"/>
    <property type="match status" value="1"/>
</dbReference>
<keyword evidence="1" id="KW-0540">Nuclease</keyword>
<dbReference type="PANTHER" id="PTHR12302:SF3">
    <property type="entry name" value="SERINE_THREONINE-PROTEIN KINASE 31"/>
    <property type="match status" value="1"/>
</dbReference>
<name>A0A916J889_9BACT</name>
<accession>A0A916J889</accession>
<dbReference type="Gene3D" id="2.40.50.90">
    <property type="match status" value="1"/>
</dbReference>
<dbReference type="RefSeq" id="WP_229252586.1">
    <property type="nucleotide sequence ID" value="NZ_CAJRAF010000001.1"/>
</dbReference>
<gene>
    <name evidence="6" type="ORF">DYBT9275_00327</name>
</gene>
<evidence type="ECO:0000256" key="4">
    <source>
        <dbReference type="SAM" id="SignalP"/>
    </source>
</evidence>
<dbReference type="InterPro" id="IPR035437">
    <property type="entry name" value="SNase_OB-fold_sf"/>
</dbReference>
<dbReference type="SMART" id="SM00318">
    <property type="entry name" value="SNc"/>
    <property type="match status" value="1"/>
</dbReference>
<dbReference type="InterPro" id="IPR016071">
    <property type="entry name" value="Staphylococal_nuclease_OB-fold"/>
</dbReference>
<dbReference type="AlphaFoldDB" id="A0A916J889"/>
<evidence type="ECO:0000259" key="5">
    <source>
        <dbReference type="PROSITE" id="PS50830"/>
    </source>
</evidence>
<evidence type="ECO:0000256" key="1">
    <source>
        <dbReference type="ARBA" id="ARBA00022722"/>
    </source>
</evidence>
<dbReference type="GO" id="GO:0004519">
    <property type="term" value="F:endonuclease activity"/>
    <property type="evidence" value="ECO:0007669"/>
    <property type="project" value="UniProtKB-KW"/>
</dbReference>
<keyword evidence="2" id="KW-0255">Endonuclease</keyword>
<dbReference type="PROSITE" id="PS50830">
    <property type="entry name" value="TNASE_3"/>
    <property type="match status" value="1"/>
</dbReference>
<dbReference type="EMBL" id="CAJRAF010000001">
    <property type="protein sequence ID" value="CAG4989613.1"/>
    <property type="molecule type" value="Genomic_DNA"/>
</dbReference>